<dbReference type="AlphaFoldDB" id="A0A1A9WHH0"/>
<reference evidence="2" key="2">
    <citation type="submission" date="2020-05" db="UniProtKB">
        <authorList>
            <consortium name="EnsemblMetazoa"/>
        </authorList>
    </citation>
    <scope>IDENTIFICATION</scope>
    <source>
        <strain evidence="2">IAEA</strain>
    </source>
</reference>
<name>A0A1A9WHH0_9MUSC</name>
<dbReference type="Proteomes" id="UP000091820">
    <property type="component" value="Unassembled WGS sequence"/>
</dbReference>
<keyword evidence="1" id="KW-0472">Membrane</keyword>
<reference evidence="3" key="1">
    <citation type="submission" date="2014-03" db="EMBL/GenBank/DDBJ databases">
        <authorList>
            <person name="Aksoy S."/>
            <person name="Warren W."/>
            <person name="Wilson R.K."/>
        </authorList>
    </citation>
    <scope>NUCLEOTIDE SEQUENCE [LARGE SCALE GENOMIC DNA]</scope>
    <source>
        <strain evidence="3">IAEA</strain>
    </source>
</reference>
<organism evidence="2 3">
    <name type="scientific">Glossina brevipalpis</name>
    <dbReference type="NCBI Taxonomy" id="37001"/>
    <lineage>
        <taxon>Eukaryota</taxon>
        <taxon>Metazoa</taxon>
        <taxon>Ecdysozoa</taxon>
        <taxon>Arthropoda</taxon>
        <taxon>Hexapoda</taxon>
        <taxon>Insecta</taxon>
        <taxon>Pterygota</taxon>
        <taxon>Neoptera</taxon>
        <taxon>Endopterygota</taxon>
        <taxon>Diptera</taxon>
        <taxon>Brachycera</taxon>
        <taxon>Muscomorpha</taxon>
        <taxon>Hippoboscoidea</taxon>
        <taxon>Glossinidae</taxon>
        <taxon>Glossina</taxon>
    </lineage>
</organism>
<dbReference type="EnsemblMetazoa" id="GBRI019898-RA">
    <property type="protein sequence ID" value="GBRI019898-PA"/>
    <property type="gene ID" value="GBRI019898"/>
</dbReference>
<feature type="transmembrane region" description="Helical" evidence="1">
    <location>
        <begin position="15"/>
        <end position="36"/>
    </location>
</feature>
<accession>A0A1A9WHH0</accession>
<protein>
    <submittedName>
        <fullName evidence="2">Uncharacterized protein</fullName>
    </submittedName>
</protein>
<dbReference type="VEuPathDB" id="VectorBase:GBRI019898"/>
<evidence type="ECO:0000256" key="1">
    <source>
        <dbReference type="SAM" id="Phobius"/>
    </source>
</evidence>
<evidence type="ECO:0000313" key="3">
    <source>
        <dbReference type="Proteomes" id="UP000091820"/>
    </source>
</evidence>
<keyword evidence="1" id="KW-0812">Transmembrane</keyword>
<keyword evidence="3" id="KW-1185">Reference proteome</keyword>
<sequence>MILSQNVCLKRLRDFSMLALFETITSLVLSFVKYLLAIVQHINSPQRPLVGGGGGGGGDGVGEVVVMASYPSYRIINYHLY</sequence>
<keyword evidence="1" id="KW-1133">Transmembrane helix</keyword>
<proteinExistence type="predicted"/>
<evidence type="ECO:0000313" key="2">
    <source>
        <dbReference type="EnsemblMetazoa" id="GBRI019898-PA"/>
    </source>
</evidence>